<dbReference type="InterPro" id="IPR025287">
    <property type="entry name" value="WAK_GUB"/>
</dbReference>
<sequence>MAQLQVTWLLLLLCPALVCSRVPMAMPTSTPQVAFPGLARVSSLPGCSSMCGSISIPYPFGIGDGCSWNKSFNMSCDHSYNPPRAYIGKNVEVMDILLDAGELRVVTPIAHICYNSSRTTTSNTTTGFNNNGSPFLISAERNEFTGIGCHTLVFLMGMDRDRDAKYMSGCITTCSSVEKAANDGERCTGLGCCQTSAIPSGLDVVHVIGAPARQPPSTPLGITADVAMHSWRRKDGVAFLTFLCMRFIRYKFSRKHLNSAGEMPFHEEVGKREVPLVIDWAISKDDGRACVSNHSESFNVDSDKYRCRCLGGYAGNPYVDGGCQNIDECQDPTMYPCPSASTCVDTVGNYTCNCKFGRKGQDCRPIFPAAPAAVLGTHMLTCPPFLRTRTYTITI</sequence>
<dbReference type="InterPro" id="IPR000742">
    <property type="entry name" value="EGF"/>
</dbReference>
<dbReference type="PANTHER" id="PTHR33491">
    <property type="entry name" value="OSJNBA0016N04.9 PROTEIN"/>
    <property type="match status" value="1"/>
</dbReference>
<dbReference type="GO" id="GO:0005509">
    <property type="term" value="F:calcium ion binding"/>
    <property type="evidence" value="ECO:0007669"/>
    <property type="project" value="InterPro"/>
</dbReference>
<dbReference type="Proteomes" id="UP000324897">
    <property type="component" value="Chromosome 2"/>
</dbReference>
<organism evidence="7 8">
    <name type="scientific">Eragrostis curvula</name>
    <name type="common">weeping love grass</name>
    <dbReference type="NCBI Taxonomy" id="38414"/>
    <lineage>
        <taxon>Eukaryota</taxon>
        <taxon>Viridiplantae</taxon>
        <taxon>Streptophyta</taxon>
        <taxon>Embryophyta</taxon>
        <taxon>Tracheophyta</taxon>
        <taxon>Spermatophyta</taxon>
        <taxon>Magnoliopsida</taxon>
        <taxon>Liliopsida</taxon>
        <taxon>Poales</taxon>
        <taxon>Poaceae</taxon>
        <taxon>PACMAD clade</taxon>
        <taxon>Chloridoideae</taxon>
        <taxon>Eragrostideae</taxon>
        <taxon>Eragrostidinae</taxon>
        <taxon>Eragrostis</taxon>
    </lineage>
</organism>
<feature type="non-terminal residue" evidence="7">
    <location>
        <position position="1"/>
    </location>
</feature>
<feature type="chain" id="PRO_5023905396" description="EGF-like domain-containing protein" evidence="5">
    <location>
        <begin position="21"/>
        <end position="395"/>
    </location>
</feature>
<dbReference type="AlphaFoldDB" id="A0A5J9UIT6"/>
<keyword evidence="8" id="KW-1185">Reference proteome</keyword>
<dbReference type="CDD" id="cd00054">
    <property type="entry name" value="EGF_CA"/>
    <property type="match status" value="1"/>
</dbReference>
<dbReference type="InterPro" id="IPR001881">
    <property type="entry name" value="EGF-like_Ca-bd_dom"/>
</dbReference>
<comment type="subcellular location">
    <subcellularLocation>
        <location evidence="1">Membrane</location>
        <topology evidence="1">Single-pass membrane protein</topology>
    </subcellularLocation>
</comment>
<dbReference type="InterPro" id="IPR000152">
    <property type="entry name" value="EGF-type_Asp/Asn_hydroxyl_site"/>
</dbReference>
<dbReference type="EMBL" id="RWGY01000013">
    <property type="protein sequence ID" value="TVU23394.1"/>
    <property type="molecule type" value="Genomic_DNA"/>
</dbReference>
<dbReference type="Pfam" id="PF13947">
    <property type="entry name" value="GUB_WAK_bind"/>
    <property type="match status" value="1"/>
</dbReference>
<feature type="domain" description="EGF-like" evidence="6">
    <location>
        <begin position="325"/>
        <end position="364"/>
    </location>
</feature>
<feature type="signal peptide" evidence="5">
    <location>
        <begin position="1"/>
        <end position="20"/>
    </location>
</feature>
<evidence type="ECO:0000259" key="6">
    <source>
        <dbReference type="PROSITE" id="PS50026"/>
    </source>
</evidence>
<dbReference type="PROSITE" id="PS00022">
    <property type="entry name" value="EGF_1"/>
    <property type="match status" value="1"/>
</dbReference>
<reference evidence="7 8" key="1">
    <citation type="journal article" date="2019" name="Sci. Rep.">
        <title>A high-quality genome of Eragrostis curvula grass provides insights into Poaceae evolution and supports new strategies to enhance forage quality.</title>
        <authorList>
            <person name="Carballo J."/>
            <person name="Santos B.A.C.M."/>
            <person name="Zappacosta D."/>
            <person name="Garbus I."/>
            <person name="Selva J.P."/>
            <person name="Gallo C.A."/>
            <person name="Diaz A."/>
            <person name="Albertini E."/>
            <person name="Caccamo M."/>
            <person name="Echenique V."/>
        </authorList>
    </citation>
    <scope>NUCLEOTIDE SEQUENCE [LARGE SCALE GENOMIC DNA]</scope>
    <source>
        <strain evidence="8">cv. Victoria</strain>
        <tissue evidence="7">Leaf</tissue>
    </source>
</reference>
<dbReference type="PROSITE" id="PS01187">
    <property type="entry name" value="EGF_CA"/>
    <property type="match status" value="1"/>
</dbReference>
<feature type="disulfide bond" evidence="4">
    <location>
        <begin position="354"/>
        <end position="363"/>
    </location>
</feature>
<dbReference type="Gene3D" id="2.10.25.10">
    <property type="entry name" value="Laminin"/>
    <property type="match status" value="1"/>
</dbReference>
<evidence type="ECO:0000256" key="3">
    <source>
        <dbReference type="ARBA" id="ARBA00023157"/>
    </source>
</evidence>
<protein>
    <recommendedName>
        <fullName evidence="6">EGF-like domain-containing protein</fullName>
    </recommendedName>
</protein>
<keyword evidence="4" id="KW-0245">EGF-like domain</keyword>
<keyword evidence="3 4" id="KW-1015">Disulfide bond</keyword>
<dbReference type="GO" id="GO:0030247">
    <property type="term" value="F:polysaccharide binding"/>
    <property type="evidence" value="ECO:0007669"/>
    <property type="project" value="InterPro"/>
</dbReference>
<dbReference type="GO" id="GO:0016020">
    <property type="term" value="C:membrane"/>
    <property type="evidence" value="ECO:0007669"/>
    <property type="project" value="UniProtKB-SubCell"/>
</dbReference>
<name>A0A5J9UIT6_9POAL</name>
<evidence type="ECO:0000256" key="2">
    <source>
        <dbReference type="ARBA" id="ARBA00022729"/>
    </source>
</evidence>
<keyword evidence="2 5" id="KW-0732">Signal</keyword>
<dbReference type="Gramene" id="TVU23394">
    <property type="protein sequence ID" value="TVU23394"/>
    <property type="gene ID" value="EJB05_25757"/>
</dbReference>
<dbReference type="SUPFAM" id="SSF57196">
    <property type="entry name" value="EGF/Laminin"/>
    <property type="match status" value="1"/>
</dbReference>
<dbReference type="PROSITE" id="PS00010">
    <property type="entry name" value="ASX_HYDROXYL"/>
    <property type="match status" value="1"/>
</dbReference>
<evidence type="ECO:0000256" key="4">
    <source>
        <dbReference type="PROSITE-ProRule" id="PRU00076"/>
    </source>
</evidence>
<evidence type="ECO:0000256" key="1">
    <source>
        <dbReference type="ARBA" id="ARBA00004167"/>
    </source>
</evidence>
<accession>A0A5J9UIT6</accession>
<comment type="caution">
    <text evidence="7">The sequence shown here is derived from an EMBL/GenBank/DDBJ whole genome shotgun (WGS) entry which is preliminary data.</text>
</comment>
<comment type="caution">
    <text evidence="4">Lacks conserved residue(s) required for the propagation of feature annotation.</text>
</comment>
<dbReference type="SMART" id="SM00179">
    <property type="entry name" value="EGF_CA"/>
    <property type="match status" value="1"/>
</dbReference>
<evidence type="ECO:0000313" key="8">
    <source>
        <dbReference type="Proteomes" id="UP000324897"/>
    </source>
</evidence>
<evidence type="ECO:0000313" key="7">
    <source>
        <dbReference type="EMBL" id="TVU23394.1"/>
    </source>
</evidence>
<dbReference type="InterPro" id="IPR018097">
    <property type="entry name" value="EGF_Ca-bd_CS"/>
</dbReference>
<gene>
    <name evidence="7" type="ORF">EJB05_25757</name>
</gene>
<dbReference type="OrthoDB" id="4062651at2759"/>
<proteinExistence type="predicted"/>
<evidence type="ECO:0000256" key="5">
    <source>
        <dbReference type="SAM" id="SignalP"/>
    </source>
</evidence>
<dbReference type="PROSITE" id="PS50026">
    <property type="entry name" value="EGF_3"/>
    <property type="match status" value="1"/>
</dbReference>